<dbReference type="AlphaFoldDB" id="A0A371B0A6"/>
<feature type="transmembrane region" description="Helical" evidence="1">
    <location>
        <begin position="80"/>
        <end position="113"/>
    </location>
</feature>
<evidence type="ECO:0000313" key="3">
    <source>
        <dbReference type="EMBL" id="RDU25239.1"/>
    </source>
</evidence>
<evidence type="ECO:0000256" key="1">
    <source>
        <dbReference type="SAM" id="Phobius"/>
    </source>
</evidence>
<accession>A0A371B0A6</accession>
<keyword evidence="4" id="KW-1185">Reference proteome</keyword>
<dbReference type="Pfam" id="PF04892">
    <property type="entry name" value="VanZ"/>
    <property type="match status" value="1"/>
</dbReference>
<feature type="domain" description="VanZ-like" evidence="2">
    <location>
        <begin position="12"/>
        <end position="150"/>
    </location>
</feature>
<evidence type="ECO:0000313" key="4">
    <source>
        <dbReference type="Proteomes" id="UP000255036"/>
    </source>
</evidence>
<keyword evidence="1" id="KW-0472">Membrane</keyword>
<feature type="transmembrane region" description="Helical" evidence="1">
    <location>
        <begin position="6"/>
        <end position="24"/>
    </location>
</feature>
<dbReference type="EMBL" id="QRCT01000002">
    <property type="protein sequence ID" value="RDU25239.1"/>
    <property type="molecule type" value="Genomic_DNA"/>
</dbReference>
<protein>
    <submittedName>
        <fullName evidence="3">VanZ family protein</fullName>
    </submittedName>
</protein>
<keyword evidence="1" id="KW-1133">Transmembrane helix</keyword>
<sequence length="157" mass="17727">MLKQILKPFSFIPALIIMYFIFSFSGQTGDISGGLSFKISHKIITIGDKILNTHLDSEQINDYAEKIHTPVRKVAHMTEYFLLTMAVSFPLYLYGIRGIRLILFASIFCFAFACSDEFHQSFISGRGPSIKDVGIDSIGILIGIFIIHIFKRSKINQ</sequence>
<dbReference type="PIRSF" id="PIRSF019083">
    <property type="entry name" value="UCP019083_VanZ"/>
    <property type="match status" value="1"/>
</dbReference>
<gene>
    <name evidence="3" type="ORF">DWV06_00075</name>
</gene>
<name>A0A371B0A6_9FIRM</name>
<keyword evidence="1" id="KW-0812">Transmembrane</keyword>
<comment type="caution">
    <text evidence="3">The sequence shown here is derived from an EMBL/GenBank/DDBJ whole genome shotgun (WGS) entry which is preliminary data.</text>
</comment>
<proteinExistence type="predicted"/>
<organism evidence="3 4">
    <name type="scientific">Anaerosacchariphilus polymeriproducens</name>
    <dbReference type="NCBI Taxonomy" id="1812858"/>
    <lineage>
        <taxon>Bacteria</taxon>
        <taxon>Bacillati</taxon>
        <taxon>Bacillota</taxon>
        <taxon>Clostridia</taxon>
        <taxon>Lachnospirales</taxon>
        <taxon>Lachnospiraceae</taxon>
        <taxon>Anaerosacchariphilus</taxon>
    </lineage>
</organism>
<dbReference type="OrthoDB" id="291892at2"/>
<dbReference type="InterPro" id="IPR016747">
    <property type="entry name" value="Phosphotransbutyrylase"/>
</dbReference>
<evidence type="ECO:0000259" key="2">
    <source>
        <dbReference type="Pfam" id="PF04892"/>
    </source>
</evidence>
<dbReference type="Proteomes" id="UP000255036">
    <property type="component" value="Unassembled WGS sequence"/>
</dbReference>
<dbReference type="InterPro" id="IPR006976">
    <property type="entry name" value="VanZ-like"/>
</dbReference>
<dbReference type="RefSeq" id="WP_115480144.1">
    <property type="nucleotide sequence ID" value="NZ_QRCT01000002.1"/>
</dbReference>
<feature type="transmembrane region" description="Helical" evidence="1">
    <location>
        <begin position="133"/>
        <end position="150"/>
    </location>
</feature>
<dbReference type="NCBIfam" id="NF037970">
    <property type="entry name" value="vanZ_1"/>
    <property type="match status" value="1"/>
</dbReference>
<reference evidence="3 4" key="1">
    <citation type="submission" date="2018-07" db="EMBL/GenBank/DDBJ databases">
        <title>Anaerosacharophilus polymeroproducens gen. nov. sp. nov., an anaerobic bacterium isolated from salt field.</title>
        <authorList>
            <person name="Kim W."/>
            <person name="Yang S.-H."/>
            <person name="Oh J."/>
            <person name="Lee J.-H."/>
            <person name="Kwon K.K."/>
        </authorList>
    </citation>
    <scope>NUCLEOTIDE SEQUENCE [LARGE SCALE GENOMIC DNA]</scope>
    <source>
        <strain evidence="3 4">MCWD5</strain>
    </source>
</reference>